<dbReference type="PROSITE" id="PS50090">
    <property type="entry name" value="MYB_LIKE"/>
    <property type="match status" value="2"/>
</dbReference>
<evidence type="ECO:0000313" key="12">
    <source>
        <dbReference type="Proteomes" id="UP000283530"/>
    </source>
</evidence>
<dbReference type="OrthoDB" id="2143914at2759"/>
<evidence type="ECO:0000256" key="5">
    <source>
        <dbReference type="ARBA" id="ARBA00023159"/>
    </source>
</evidence>
<dbReference type="Pfam" id="PF00249">
    <property type="entry name" value="Myb_DNA-binding"/>
    <property type="match status" value="2"/>
</dbReference>
<keyword evidence="3" id="KW-0805">Transcription regulation</keyword>
<keyword evidence="4" id="KW-0238">DNA-binding</keyword>
<feature type="region of interest" description="Disordered" evidence="8">
    <location>
        <begin position="1"/>
        <end position="28"/>
    </location>
</feature>
<reference evidence="11 12" key="1">
    <citation type="journal article" date="2019" name="Nat. Plants">
        <title>Stout camphor tree genome fills gaps in understanding of flowering plant genome evolution.</title>
        <authorList>
            <person name="Chaw S.M."/>
            <person name="Liu Y.C."/>
            <person name="Wu Y.W."/>
            <person name="Wang H.Y."/>
            <person name="Lin C.I."/>
            <person name="Wu C.S."/>
            <person name="Ke H.M."/>
            <person name="Chang L.Y."/>
            <person name="Hsu C.Y."/>
            <person name="Yang H.T."/>
            <person name="Sudianto E."/>
            <person name="Hsu M.H."/>
            <person name="Wu K.P."/>
            <person name="Wang L.N."/>
            <person name="Leebens-Mack J.H."/>
            <person name="Tsai I.J."/>
        </authorList>
    </citation>
    <scope>NUCLEOTIDE SEQUENCE [LARGE SCALE GENOMIC DNA]</scope>
    <source>
        <strain evidence="12">cv. Chaw 1501</strain>
        <tissue evidence="11">Young leaves</tissue>
    </source>
</reference>
<dbReference type="Proteomes" id="UP000283530">
    <property type="component" value="Unassembled WGS sequence"/>
</dbReference>
<evidence type="ECO:0000259" key="9">
    <source>
        <dbReference type="PROSITE" id="PS50090"/>
    </source>
</evidence>
<dbReference type="AlphaFoldDB" id="A0A3S4PC55"/>
<name>A0A3S4PC55_9MAGN</name>
<organism evidence="11 12">
    <name type="scientific">Cinnamomum micranthum f. kanehirae</name>
    <dbReference type="NCBI Taxonomy" id="337451"/>
    <lineage>
        <taxon>Eukaryota</taxon>
        <taxon>Viridiplantae</taxon>
        <taxon>Streptophyta</taxon>
        <taxon>Embryophyta</taxon>
        <taxon>Tracheophyta</taxon>
        <taxon>Spermatophyta</taxon>
        <taxon>Magnoliopsida</taxon>
        <taxon>Magnoliidae</taxon>
        <taxon>Laurales</taxon>
        <taxon>Lauraceae</taxon>
        <taxon>Cinnamomum</taxon>
    </lineage>
</organism>
<evidence type="ECO:0000256" key="1">
    <source>
        <dbReference type="ARBA" id="ARBA00004123"/>
    </source>
</evidence>
<dbReference type="PROSITE" id="PS51294">
    <property type="entry name" value="HTH_MYB"/>
    <property type="match status" value="2"/>
</dbReference>
<proteinExistence type="predicted"/>
<evidence type="ECO:0000313" key="11">
    <source>
        <dbReference type="EMBL" id="RWR88449.1"/>
    </source>
</evidence>
<dbReference type="InterPro" id="IPR017930">
    <property type="entry name" value="Myb_dom"/>
</dbReference>
<evidence type="ECO:0000256" key="6">
    <source>
        <dbReference type="ARBA" id="ARBA00023163"/>
    </source>
</evidence>
<comment type="subcellular location">
    <subcellularLocation>
        <location evidence="1">Nucleus</location>
    </subcellularLocation>
</comment>
<keyword evidence="2" id="KW-0677">Repeat</keyword>
<dbReference type="GO" id="GO:0005634">
    <property type="term" value="C:nucleus"/>
    <property type="evidence" value="ECO:0007669"/>
    <property type="project" value="UniProtKB-SubCell"/>
</dbReference>
<dbReference type="EMBL" id="QPKB01000007">
    <property type="protein sequence ID" value="RWR88449.1"/>
    <property type="molecule type" value="Genomic_DNA"/>
</dbReference>
<dbReference type="FunFam" id="1.10.10.60:FF:000404">
    <property type="entry name" value="Transcription factor MYB97"/>
    <property type="match status" value="1"/>
</dbReference>
<feature type="domain" description="HTH myb-type" evidence="10">
    <location>
        <begin position="22"/>
        <end position="74"/>
    </location>
</feature>
<dbReference type="SMART" id="SM00717">
    <property type="entry name" value="SANT"/>
    <property type="match status" value="2"/>
</dbReference>
<feature type="domain" description="HTH myb-type" evidence="10">
    <location>
        <begin position="75"/>
        <end position="129"/>
    </location>
</feature>
<dbReference type="Gene3D" id="1.10.10.60">
    <property type="entry name" value="Homeodomain-like"/>
    <property type="match status" value="2"/>
</dbReference>
<dbReference type="InterPro" id="IPR009057">
    <property type="entry name" value="Homeodomain-like_sf"/>
</dbReference>
<dbReference type="GO" id="GO:0080092">
    <property type="term" value="P:regulation of pollen tube growth"/>
    <property type="evidence" value="ECO:0007669"/>
    <property type="project" value="UniProtKB-ARBA"/>
</dbReference>
<feature type="domain" description="Myb-like" evidence="9">
    <location>
        <begin position="75"/>
        <end position="125"/>
    </location>
</feature>
<protein>
    <submittedName>
        <fullName evidence="11">Myb-related protein B-like protein</fullName>
    </submittedName>
</protein>
<dbReference type="GO" id="GO:0048235">
    <property type="term" value="P:pollen sperm cell differentiation"/>
    <property type="evidence" value="ECO:0007669"/>
    <property type="project" value="UniProtKB-ARBA"/>
</dbReference>
<dbReference type="InterPro" id="IPR001005">
    <property type="entry name" value="SANT/Myb"/>
</dbReference>
<dbReference type="PANTHER" id="PTHR47995:SF18">
    <property type="entry name" value="TRANSCRIPTION FACTOR MYB65"/>
    <property type="match status" value="1"/>
</dbReference>
<dbReference type="SUPFAM" id="SSF46689">
    <property type="entry name" value="Homeodomain-like"/>
    <property type="match status" value="1"/>
</dbReference>
<evidence type="ECO:0000259" key="10">
    <source>
        <dbReference type="PROSITE" id="PS51294"/>
    </source>
</evidence>
<dbReference type="PANTHER" id="PTHR47995">
    <property type="entry name" value="TRANSCRIPTION FACTOR MYB33-RELATED"/>
    <property type="match status" value="1"/>
</dbReference>
<comment type="caution">
    <text evidence="11">The sequence shown here is derived from an EMBL/GenBank/DDBJ whole genome shotgun (WGS) entry which is preliminary data.</text>
</comment>
<feature type="domain" description="Myb-like" evidence="9">
    <location>
        <begin position="22"/>
        <end position="74"/>
    </location>
</feature>
<accession>A0A3S4PC55</accession>
<keyword evidence="6" id="KW-0804">Transcription</keyword>
<evidence type="ECO:0000256" key="7">
    <source>
        <dbReference type="ARBA" id="ARBA00023242"/>
    </source>
</evidence>
<keyword evidence="5" id="KW-0010">Activator</keyword>
<dbReference type="GO" id="GO:0003700">
    <property type="term" value="F:DNA-binding transcription factor activity"/>
    <property type="evidence" value="ECO:0007669"/>
    <property type="project" value="UniProtKB-ARBA"/>
</dbReference>
<keyword evidence="7" id="KW-0539">Nucleus</keyword>
<keyword evidence="12" id="KW-1185">Reference proteome</keyword>
<evidence type="ECO:0000256" key="8">
    <source>
        <dbReference type="SAM" id="MobiDB-lite"/>
    </source>
</evidence>
<dbReference type="GO" id="GO:0090406">
    <property type="term" value="C:pollen tube"/>
    <property type="evidence" value="ECO:0007669"/>
    <property type="project" value="UniProtKB-ARBA"/>
</dbReference>
<dbReference type="GO" id="GO:0003677">
    <property type="term" value="F:DNA binding"/>
    <property type="evidence" value="ECO:0007669"/>
    <property type="project" value="UniProtKB-KW"/>
</dbReference>
<gene>
    <name evidence="11" type="ORF">CKAN_01745900</name>
</gene>
<evidence type="ECO:0000256" key="2">
    <source>
        <dbReference type="ARBA" id="ARBA00022737"/>
    </source>
</evidence>
<sequence length="440" mass="48276">MSPNSMSGGDDSSSGGSGGGRGPALKKGPWTAAEDAILMEYVKKHGEGNWNAVQKNSGLSRCGKSCRLRWANHLRPNLKKGSFSAEEERLILELHSKLGNKWARMASQLPGRTDNEIKNYWNTRIKRRQRQGLPLYPPDIQRQAAYHHHRQHPSHSLAIPSLQQKNQFSSPGLPLLDPMNFSTVPMPLLTTTTQNPHQSLFPPAPLLIHNRFKRLRENTFMGSSDFSLSYSSSPLPLFQHNLQNQHQHQHHPFVLGGFEPNGLATSMKMELPSNQLAEPATASNSNSGLLDALLQEAQVLSGDLGKEELLGEAVDGKCCWVGDSFPTGQVLFSESGIATSQLGSTSAHSPSIGIEAKKEPTEENDSVDRDLSALFDIIPASMPMVSEWYNDNGEMSNAQSSASDDNIGLEMQHLTSSLTVSNEQDWSLSSCTWNNMPGIC</sequence>
<dbReference type="FunFam" id="1.10.10.60:FF:000001">
    <property type="entry name" value="MYB-related transcription factor"/>
    <property type="match status" value="1"/>
</dbReference>
<evidence type="ECO:0000256" key="3">
    <source>
        <dbReference type="ARBA" id="ARBA00023015"/>
    </source>
</evidence>
<evidence type="ECO:0000256" key="4">
    <source>
        <dbReference type="ARBA" id="ARBA00023125"/>
    </source>
</evidence>
<dbReference type="CDD" id="cd00167">
    <property type="entry name" value="SANT"/>
    <property type="match status" value="2"/>
</dbReference>